<evidence type="ECO:0000256" key="1">
    <source>
        <dbReference type="ARBA" id="ARBA00010928"/>
    </source>
</evidence>
<dbReference type="InterPro" id="IPR000683">
    <property type="entry name" value="Gfo/Idh/MocA-like_OxRdtase_N"/>
</dbReference>
<comment type="caution">
    <text evidence="5">The sequence shown here is derived from an EMBL/GenBank/DDBJ whole genome shotgun (WGS) entry which is preliminary data.</text>
</comment>
<keyword evidence="6" id="KW-1185">Reference proteome</keyword>
<dbReference type="SUPFAM" id="SSF55347">
    <property type="entry name" value="Glyceraldehyde-3-phosphate dehydrogenase-like, C-terminal domain"/>
    <property type="match status" value="1"/>
</dbReference>
<dbReference type="PANTHER" id="PTHR22604:SF105">
    <property type="entry name" value="TRANS-1,2-DIHYDROBENZENE-1,2-DIOL DEHYDROGENASE"/>
    <property type="match status" value="1"/>
</dbReference>
<dbReference type="InterPro" id="IPR036291">
    <property type="entry name" value="NAD(P)-bd_dom_sf"/>
</dbReference>
<dbReference type="Gene3D" id="3.30.360.10">
    <property type="entry name" value="Dihydrodipicolinate Reductase, domain 2"/>
    <property type="match status" value="1"/>
</dbReference>
<dbReference type="GO" id="GO:0016491">
    <property type="term" value="F:oxidoreductase activity"/>
    <property type="evidence" value="ECO:0007669"/>
    <property type="project" value="UniProtKB-KW"/>
</dbReference>
<dbReference type="InterPro" id="IPR050984">
    <property type="entry name" value="Gfo/Idh/MocA_domain"/>
</dbReference>
<sequence length="324" mass="35024">MADVRWGILGASNFAAQHMGPALHAAAGGSLEALATRSPEKADRFKDIAPNLKVHESYDALIADPGVDAVYIPLPNTLHVDWTLKALEAGKHVLTEKPVAMQADEIDTLIKARDQSGKLAAEAYMIVFHPQWHHVRDLIAKGAIGTLQHVQGMFCFNNGDQPENIRNQADLGGGAMRDIGVYVIGSTRFVTGAEPTEVSARIRWESGFDVFSDISARFGSVTYSACVSTRLNPYQSMTFHGSLGSIHLTAPFNGPVFGDTCVILRRAGHDESVARFNGARQYDLQVAAFNQSATTGVAYPCPLEFSKGTQVMMDAAFENAQSLD</sequence>
<dbReference type="Gene3D" id="3.40.50.720">
    <property type="entry name" value="NAD(P)-binding Rossmann-like Domain"/>
    <property type="match status" value="1"/>
</dbReference>
<name>A0A4R6AZV6_9RHOB</name>
<evidence type="ECO:0000313" key="6">
    <source>
        <dbReference type="Proteomes" id="UP000294562"/>
    </source>
</evidence>
<feature type="domain" description="GFO/IDH/MocA-like oxidoreductase" evidence="4">
    <location>
        <begin position="133"/>
        <end position="246"/>
    </location>
</feature>
<dbReference type="SUPFAM" id="SSF51735">
    <property type="entry name" value="NAD(P)-binding Rossmann-fold domains"/>
    <property type="match status" value="1"/>
</dbReference>
<dbReference type="Pfam" id="PF22725">
    <property type="entry name" value="GFO_IDH_MocA_C3"/>
    <property type="match status" value="1"/>
</dbReference>
<comment type="similarity">
    <text evidence="1">Belongs to the Gfo/Idh/MocA family.</text>
</comment>
<reference evidence="5 6" key="1">
    <citation type="submission" date="2019-03" db="EMBL/GenBank/DDBJ databases">
        <title>Rhodobacteraceae bacterium SM1902, a new member of the family Rhodobacteraceae isolated from Yantai.</title>
        <authorList>
            <person name="Sun Y."/>
        </authorList>
    </citation>
    <scope>NUCLEOTIDE SEQUENCE [LARGE SCALE GENOMIC DNA]</scope>
    <source>
        <strain evidence="5 6">SM1902</strain>
    </source>
</reference>
<dbReference type="OrthoDB" id="9792935at2"/>
<dbReference type="EMBL" id="SMZO01000010">
    <property type="protein sequence ID" value="TDL89412.1"/>
    <property type="molecule type" value="Genomic_DNA"/>
</dbReference>
<accession>A0A4R6AZV6</accession>
<gene>
    <name evidence="5" type="ORF">E2L05_05940</name>
</gene>
<keyword evidence="2" id="KW-0560">Oxidoreductase</keyword>
<dbReference type="RefSeq" id="WP_133341986.1">
    <property type="nucleotide sequence ID" value="NZ_SMZO01000010.1"/>
</dbReference>
<evidence type="ECO:0000259" key="3">
    <source>
        <dbReference type="Pfam" id="PF01408"/>
    </source>
</evidence>
<evidence type="ECO:0000256" key="2">
    <source>
        <dbReference type="ARBA" id="ARBA00023002"/>
    </source>
</evidence>
<dbReference type="PANTHER" id="PTHR22604">
    <property type="entry name" value="OXIDOREDUCTASES"/>
    <property type="match status" value="1"/>
</dbReference>
<evidence type="ECO:0000313" key="5">
    <source>
        <dbReference type="EMBL" id="TDL89412.1"/>
    </source>
</evidence>
<organism evidence="5 6">
    <name type="scientific">Meridianimarinicoccus aquatilis</name>
    <dbReference type="NCBI Taxonomy" id="2552766"/>
    <lineage>
        <taxon>Bacteria</taxon>
        <taxon>Pseudomonadati</taxon>
        <taxon>Pseudomonadota</taxon>
        <taxon>Alphaproteobacteria</taxon>
        <taxon>Rhodobacterales</taxon>
        <taxon>Paracoccaceae</taxon>
        <taxon>Meridianimarinicoccus</taxon>
    </lineage>
</organism>
<dbReference type="InterPro" id="IPR055170">
    <property type="entry name" value="GFO_IDH_MocA-like_dom"/>
</dbReference>
<feature type="domain" description="Gfo/Idh/MocA-like oxidoreductase N-terminal" evidence="3">
    <location>
        <begin position="4"/>
        <end position="120"/>
    </location>
</feature>
<evidence type="ECO:0000259" key="4">
    <source>
        <dbReference type="Pfam" id="PF22725"/>
    </source>
</evidence>
<protein>
    <submittedName>
        <fullName evidence="5">Gfo/Idh/MocA family oxidoreductase</fullName>
    </submittedName>
</protein>
<dbReference type="AlphaFoldDB" id="A0A4R6AZV6"/>
<dbReference type="Pfam" id="PF01408">
    <property type="entry name" value="GFO_IDH_MocA"/>
    <property type="match status" value="1"/>
</dbReference>
<proteinExistence type="inferred from homology"/>
<dbReference type="Proteomes" id="UP000294562">
    <property type="component" value="Unassembled WGS sequence"/>
</dbReference>
<dbReference type="GO" id="GO:0000166">
    <property type="term" value="F:nucleotide binding"/>
    <property type="evidence" value="ECO:0007669"/>
    <property type="project" value="InterPro"/>
</dbReference>